<reference evidence="1" key="4">
    <citation type="submission" date="2025-09" db="UniProtKB">
        <authorList>
            <consortium name="Ensembl"/>
        </authorList>
    </citation>
    <scope>IDENTIFICATION</scope>
    <source>
        <strain evidence="1">HSOK</strain>
    </source>
</reference>
<dbReference type="AlphaFoldDB" id="A0A3P9IZR6"/>
<evidence type="ECO:0000313" key="2">
    <source>
        <dbReference type="Proteomes" id="UP000265200"/>
    </source>
</evidence>
<protein>
    <submittedName>
        <fullName evidence="1">Uncharacterized protein</fullName>
    </submittedName>
</protein>
<dbReference type="Ensembl" id="ENSORLT00015005141.1">
    <property type="protein sequence ID" value="ENSORLP00015025535.1"/>
    <property type="gene ID" value="ENSORLG00015006714.1"/>
</dbReference>
<reference evidence="1" key="3">
    <citation type="submission" date="2025-08" db="UniProtKB">
        <authorList>
            <consortium name="Ensembl"/>
        </authorList>
    </citation>
    <scope>IDENTIFICATION</scope>
    <source>
        <strain evidence="1">HSOK</strain>
    </source>
</reference>
<proteinExistence type="predicted"/>
<reference evidence="1 2" key="2">
    <citation type="submission" date="2017-04" db="EMBL/GenBank/DDBJ databases">
        <title>CpG methylation of centromeres and impact of large insertions on vertebrate speciation.</title>
        <authorList>
            <person name="Ichikawa K."/>
            <person name="Yoshimura J."/>
            <person name="Morishita S."/>
        </authorList>
    </citation>
    <scope>NUCLEOTIDE SEQUENCE</scope>
    <source>
        <strain evidence="1 2">HSOK</strain>
    </source>
</reference>
<reference key="1">
    <citation type="journal article" date="2007" name="Nature">
        <title>The medaka draft genome and insights into vertebrate genome evolution.</title>
        <authorList>
            <person name="Kasahara M."/>
            <person name="Naruse K."/>
            <person name="Sasaki S."/>
            <person name="Nakatani Y."/>
            <person name="Qu W."/>
            <person name="Ahsan B."/>
            <person name="Yamada T."/>
            <person name="Nagayasu Y."/>
            <person name="Doi K."/>
            <person name="Kasai Y."/>
            <person name="Jindo T."/>
            <person name="Kobayashi D."/>
            <person name="Shimada A."/>
            <person name="Toyoda A."/>
            <person name="Kuroki Y."/>
            <person name="Fujiyama A."/>
            <person name="Sasaki T."/>
            <person name="Shimizu A."/>
            <person name="Asakawa S."/>
            <person name="Shimizu N."/>
            <person name="Hashimoto S."/>
            <person name="Yang J."/>
            <person name="Lee Y."/>
            <person name="Matsushima K."/>
            <person name="Sugano S."/>
            <person name="Sakaizumi M."/>
            <person name="Narita T."/>
            <person name="Ohishi K."/>
            <person name="Haga S."/>
            <person name="Ohta F."/>
            <person name="Nomoto H."/>
            <person name="Nogata K."/>
            <person name="Morishita T."/>
            <person name="Endo T."/>
            <person name="Shin-I T."/>
            <person name="Takeda H."/>
            <person name="Morishita S."/>
            <person name="Kohara Y."/>
        </authorList>
    </citation>
    <scope>NUCLEOTIDE SEQUENCE [LARGE SCALE GENOMIC DNA]</scope>
    <source>
        <strain>Hd-rR</strain>
    </source>
</reference>
<sequence>ITPIQLIFFPSYLNPCSILNYKSMENLFFVFCKQKVNEMFVWDTTFTRGVFQEAGSASSHGKFEAKEVENLSFQFQKWRYVSGYVKLP</sequence>
<organism evidence="1 2">
    <name type="scientific">Oryzias latipes</name>
    <name type="common">Japanese rice fish</name>
    <name type="synonym">Japanese killifish</name>
    <dbReference type="NCBI Taxonomy" id="8090"/>
    <lineage>
        <taxon>Eukaryota</taxon>
        <taxon>Metazoa</taxon>
        <taxon>Chordata</taxon>
        <taxon>Craniata</taxon>
        <taxon>Vertebrata</taxon>
        <taxon>Euteleostomi</taxon>
        <taxon>Actinopterygii</taxon>
        <taxon>Neopterygii</taxon>
        <taxon>Teleostei</taxon>
        <taxon>Neoteleostei</taxon>
        <taxon>Acanthomorphata</taxon>
        <taxon>Ovalentaria</taxon>
        <taxon>Atherinomorphae</taxon>
        <taxon>Beloniformes</taxon>
        <taxon>Adrianichthyidae</taxon>
        <taxon>Oryziinae</taxon>
        <taxon>Oryzias</taxon>
    </lineage>
</organism>
<name>A0A3P9IZR6_ORYLA</name>
<accession>A0A3P9IZR6</accession>
<dbReference type="Proteomes" id="UP000265200">
    <property type="component" value="Chromosome 12"/>
</dbReference>
<evidence type="ECO:0000313" key="1">
    <source>
        <dbReference type="Ensembl" id="ENSORLP00015025535.1"/>
    </source>
</evidence>